<sequence length="145" mass="17199">MALQKRLTEQAWQNFKQVILPTLCSKYYSEDDIVSFYQLDEVLDLTLGDTAKAMALFLLLDMDKELPKILSNIQTSLKNKDLSLSPQVLFKFIITHPNEYKKEKDYEMVVFLIYSVYGVEFLNYLSRKRKGYLSYRNRRLHKQLV</sequence>
<proteinExistence type="predicted"/>
<accession>A0A8S5P2A1</accession>
<dbReference type="EMBL" id="BK015301">
    <property type="protein sequence ID" value="DAE00372.1"/>
    <property type="molecule type" value="Genomic_DNA"/>
</dbReference>
<reference evidence="1" key="1">
    <citation type="journal article" date="2021" name="Proc. Natl. Acad. Sci. U.S.A.">
        <title>A Catalog of Tens of Thousands of Viruses from Human Metagenomes Reveals Hidden Associations with Chronic Diseases.</title>
        <authorList>
            <person name="Tisza M.J."/>
            <person name="Buck C.B."/>
        </authorList>
    </citation>
    <scope>NUCLEOTIDE SEQUENCE</scope>
    <source>
        <strain evidence="1">CtLnO19</strain>
    </source>
</reference>
<organism evidence="1">
    <name type="scientific">Myoviridae sp. ctLnO19</name>
    <dbReference type="NCBI Taxonomy" id="2825085"/>
    <lineage>
        <taxon>Viruses</taxon>
        <taxon>Duplodnaviria</taxon>
        <taxon>Heunggongvirae</taxon>
        <taxon>Uroviricota</taxon>
        <taxon>Caudoviricetes</taxon>
    </lineage>
</organism>
<evidence type="ECO:0000313" key="1">
    <source>
        <dbReference type="EMBL" id="DAE00372.1"/>
    </source>
</evidence>
<name>A0A8S5P2A1_9CAUD</name>
<protein>
    <submittedName>
        <fullName evidence="1">Uncharacterized protein</fullName>
    </submittedName>
</protein>